<accession>A0A8X7S484</accession>
<feature type="transmembrane region" description="Helical" evidence="1">
    <location>
        <begin position="78"/>
        <end position="95"/>
    </location>
</feature>
<keyword evidence="1" id="KW-1133">Transmembrane helix</keyword>
<dbReference type="Proteomes" id="UP000886595">
    <property type="component" value="Unassembled WGS sequence"/>
</dbReference>
<organism evidence="2 3">
    <name type="scientific">Brassica carinata</name>
    <name type="common">Ethiopian mustard</name>
    <name type="synonym">Abyssinian cabbage</name>
    <dbReference type="NCBI Taxonomy" id="52824"/>
    <lineage>
        <taxon>Eukaryota</taxon>
        <taxon>Viridiplantae</taxon>
        <taxon>Streptophyta</taxon>
        <taxon>Embryophyta</taxon>
        <taxon>Tracheophyta</taxon>
        <taxon>Spermatophyta</taxon>
        <taxon>Magnoliopsida</taxon>
        <taxon>eudicotyledons</taxon>
        <taxon>Gunneridae</taxon>
        <taxon>Pentapetalae</taxon>
        <taxon>rosids</taxon>
        <taxon>malvids</taxon>
        <taxon>Brassicales</taxon>
        <taxon>Brassicaceae</taxon>
        <taxon>Brassiceae</taxon>
        <taxon>Brassica</taxon>
    </lineage>
</organism>
<keyword evidence="1" id="KW-0472">Membrane</keyword>
<evidence type="ECO:0008006" key="4">
    <source>
        <dbReference type="Google" id="ProtNLM"/>
    </source>
</evidence>
<keyword evidence="3" id="KW-1185">Reference proteome</keyword>
<proteinExistence type="predicted"/>
<evidence type="ECO:0000256" key="1">
    <source>
        <dbReference type="SAM" id="Phobius"/>
    </source>
</evidence>
<sequence length="96" mass="11718">MRTANTVRNPGRLFHSCPHGREWDWFHTFKWTDVSVYEEMEDMIKKVETIENLEMETRVCETVFEKEIQECKMQLRSLKNIFGFVLVMILFFKFIF</sequence>
<reference evidence="2 3" key="1">
    <citation type="submission" date="2020-02" db="EMBL/GenBank/DDBJ databases">
        <authorList>
            <person name="Ma Q."/>
            <person name="Huang Y."/>
            <person name="Song X."/>
            <person name="Pei D."/>
        </authorList>
    </citation>
    <scope>NUCLEOTIDE SEQUENCE [LARGE SCALE GENOMIC DNA]</scope>
    <source>
        <strain evidence="2">Sxm20200214</strain>
        <tissue evidence="2">Leaf</tissue>
    </source>
</reference>
<comment type="caution">
    <text evidence="2">The sequence shown here is derived from an EMBL/GenBank/DDBJ whole genome shotgun (WGS) entry which is preliminary data.</text>
</comment>
<name>A0A8X7S484_BRACI</name>
<evidence type="ECO:0000313" key="2">
    <source>
        <dbReference type="EMBL" id="KAG2299246.1"/>
    </source>
</evidence>
<dbReference type="OrthoDB" id="1103794at2759"/>
<gene>
    <name evidence="2" type="ORF">Bca52824_035718</name>
</gene>
<protein>
    <recommendedName>
        <fullName evidence="4">Transmembrane protein</fullName>
    </recommendedName>
</protein>
<evidence type="ECO:0000313" key="3">
    <source>
        <dbReference type="Proteomes" id="UP000886595"/>
    </source>
</evidence>
<dbReference type="EMBL" id="JAAMPC010000008">
    <property type="protein sequence ID" value="KAG2299246.1"/>
    <property type="molecule type" value="Genomic_DNA"/>
</dbReference>
<keyword evidence="1" id="KW-0812">Transmembrane</keyword>
<dbReference type="AlphaFoldDB" id="A0A8X7S484"/>